<evidence type="ECO:0000259" key="6">
    <source>
        <dbReference type="Pfam" id="PF04932"/>
    </source>
</evidence>
<keyword evidence="4 5" id="KW-0472">Membrane</keyword>
<dbReference type="RefSeq" id="WP_093316488.1">
    <property type="nucleotide sequence ID" value="NZ_FOZG01000003.1"/>
</dbReference>
<dbReference type="Pfam" id="PF04932">
    <property type="entry name" value="Wzy_C"/>
    <property type="match status" value="1"/>
</dbReference>
<feature type="transmembrane region" description="Helical" evidence="5">
    <location>
        <begin position="380"/>
        <end position="398"/>
    </location>
</feature>
<feature type="transmembrane region" description="Helical" evidence="5">
    <location>
        <begin position="410"/>
        <end position="432"/>
    </location>
</feature>
<organism evidence="7 8">
    <name type="scientific">Sphingomonas jatrophae</name>
    <dbReference type="NCBI Taxonomy" id="1166337"/>
    <lineage>
        <taxon>Bacteria</taxon>
        <taxon>Pseudomonadati</taxon>
        <taxon>Pseudomonadota</taxon>
        <taxon>Alphaproteobacteria</taxon>
        <taxon>Sphingomonadales</taxon>
        <taxon>Sphingomonadaceae</taxon>
        <taxon>Sphingomonas</taxon>
    </lineage>
</organism>
<keyword evidence="2 5" id="KW-0812">Transmembrane</keyword>
<evidence type="ECO:0000256" key="4">
    <source>
        <dbReference type="ARBA" id="ARBA00023136"/>
    </source>
</evidence>
<dbReference type="PANTHER" id="PTHR37422">
    <property type="entry name" value="TEICHURONIC ACID BIOSYNTHESIS PROTEIN TUAE"/>
    <property type="match status" value="1"/>
</dbReference>
<reference evidence="7 8" key="1">
    <citation type="submission" date="2016-10" db="EMBL/GenBank/DDBJ databases">
        <authorList>
            <person name="de Groot N.N."/>
        </authorList>
    </citation>
    <scope>NUCLEOTIDE SEQUENCE [LARGE SCALE GENOMIC DNA]</scope>
    <source>
        <strain evidence="7 8">S5-249</strain>
    </source>
</reference>
<evidence type="ECO:0000256" key="2">
    <source>
        <dbReference type="ARBA" id="ARBA00022692"/>
    </source>
</evidence>
<evidence type="ECO:0000256" key="1">
    <source>
        <dbReference type="ARBA" id="ARBA00004141"/>
    </source>
</evidence>
<protein>
    <submittedName>
        <fullName evidence="7">O-antigen ligase</fullName>
    </submittedName>
</protein>
<evidence type="ECO:0000256" key="3">
    <source>
        <dbReference type="ARBA" id="ARBA00022989"/>
    </source>
</evidence>
<feature type="transmembrane region" description="Helical" evidence="5">
    <location>
        <begin position="64"/>
        <end position="81"/>
    </location>
</feature>
<evidence type="ECO:0000256" key="5">
    <source>
        <dbReference type="SAM" id="Phobius"/>
    </source>
</evidence>
<dbReference type="GO" id="GO:0016020">
    <property type="term" value="C:membrane"/>
    <property type="evidence" value="ECO:0007669"/>
    <property type="project" value="UniProtKB-SubCell"/>
</dbReference>
<dbReference type="STRING" id="1166337.SAMN05192580_3502"/>
<dbReference type="InterPro" id="IPR051533">
    <property type="entry name" value="WaaL-like"/>
</dbReference>
<keyword evidence="8" id="KW-1185">Reference proteome</keyword>
<proteinExistence type="predicted"/>
<accession>A0A1I6M5K0</accession>
<feature type="transmembrane region" description="Helical" evidence="5">
    <location>
        <begin position="349"/>
        <end position="368"/>
    </location>
</feature>
<feature type="transmembrane region" description="Helical" evidence="5">
    <location>
        <begin position="115"/>
        <end position="133"/>
    </location>
</feature>
<feature type="transmembrane region" description="Helical" evidence="5">
    <location>
        <begin position="259"/>
        <end position="277"/>
    </location>
</feature>
<dbReference type="AlphaFoldDB" id="A0A1I6M5K0"/>
<feature type="transmembrane region" description="Helical" evidence="5">
    <location>
        <begin position="31"/>
        <end position="52"/>
    </location>
</feature>
<dbReference type="InterPro" id="IPR007016">
    <property type="entry name" value="O-antigen_ligase-rel_domated"/>
</dbReference>
<feature type="transmembrane region" description="Helical" evidence="5">
    <location>
        <begin position="140"/>
        <end position="162"/>
    </location>
</feature>
<name>A0A1I6M5K0_9SPHN</name>
<keyword evidence="3 5" id="KW-1133">Transmembrane helix</keyword>
<dbReference type="EMBL" id="FOZG01000003">
    <property type="protein sequence ID" value="SFS10984.1"/>
    <property type="molecule type" value="Genomic_DNA"/>
</dbReference>
<dbReference type="Proteomes" id="UP000198824">
    <property type="component" value="Unassembled WGS sequence"/>
</dbReference>
<dbReference type="GO" id="GO:0016874">
    <property type="term" value="F:ligase activity"/>
    <property type="evidence" value="ECO:0007669"/>
    <property type="project" value="UniProtKB-KW"/>
</dbReference>
<feature type="transmembrane region" description="Helical" evidence="5">
    <location>
        <begin position="230"/>
        <end position="247"/>
    </location>
</feature>
<feature type="transmembrane region" description="Helical" evidence="5">
    <location>
        <begin position="88"/>
        <end position="109"/>
    </location>
</feature>
<gene>
    <name evidence="7" type="ORF">SAMN05192580_3502</name>
</gene>
<comment type="subcellular location">
    <subcellularLocation>
        <location evidence="1">Membrane</location>
        <topology evidence="1">Multi-pass membrane protein</topology>
    </subcellularLocation>
</comment>
<evidence type="ECO:0000313" key="7">
    <source>
        <dbReference type="EMBL" id="SFS10984.1"/>
    </source>
</evidence>
<evidence type="ECO:0000313" key="8">
    <source>
        <dbReference type="Proteomes" id="UP000198824"/>
    </source>
</evidence>
<dbReference type="PANTHER" id="PTHR37422:SF21">
    <property type="entry name" value="EXOQ-LIKE PROTEIN"/>
    <property type="match status" value="1"/>
</dbReference>
<feature type="domain" description="O-antigen ligase-related" evidence="6">
    <location>
        <begin position="213"/>
        <end position="361"/>
    </location>
</feature>
<keyword evidence="7" id="KW-0436">Ligase</keyword>
<sequence length="446" mass="48385">MTTSSEPRTFRLPRVSRLATRQRDTAPGWSLHLATLTFAALLVLAFLGPWMAENNDGVQSQIRTAGYVLLAALTIVAIRPWRHPERLLVIPWPLVLALGWCALSLTWAFAPDVGLRRLALTVTVAWSLFALVRHLGIERALLTLSIVLAAALAVNYAFVLLYPSIGLHAPSGEFSGKWRGLMAHKNFAGELCAYTVLVFAFNEDLHKAARIAVAAAAGMFLLMTDSETSLKMGVAALVFGGILYLFARKFGRRQLAPPAAAWVLFAILAVIAISMALNPSYYLQMVSDPAAFTGRTQIWTALIKVYADQPLTGVGYGSLWDLGPNGPINNYATDWVTEQSEGHNGYFDMLAQIGGPGTLIVLFATLVWPVQRLLRGGDHPARALAGAILLFCLGHNFTESTMLDRDALSEVFLILAIALLWNATGMSVSAPSELLRRSTGRRSGAA</sequence>
<dbReference type="OrthoDB" id="4391260at2"/>